<feature type="transmembrane region" description="Helical" evidence="2">
    <location>
        <begin position="375"/>
        <end position="396"/>
    </location>
</feature>
<name>A0A7C5WVU8_9DEIN</name>
<accession>A0A7C5WVU8</accession>
<gene>
    <name evidence="5" type="ORF">ENJ85_01855</name>
</gene>
<dbReference type="InterPro" id="IPR018702">
    <property type="entry name" value="DUF2207"/>
</dbReference>
<evidence type="ECO:0000256" key="1">
    <source>
        <dbReference type="SAM" id="MobiDB-lite"/>
    </source>
</evidence>
<feature type="transmembrane region" description="Helical" evidence="2">
    <location>
        <begin position="448"/>
        <end position="467"/>
    </location>
</feature>
<sequence length="623" mass="65999">MVARLLPLLLAALFGLVQAREAILDFRSELVLLPGGHLEVTEDLTVRIEHDRIRHGLYRDLLKRPVAAWGASSQTTVRYTVEGAWLDGEPVPWRVQTSAQGLRVYLGSPATLAPTGVHRYSLRYHAEHASLARSGRGELEWNVTGNDWSFPIRRTSVRLVLPPGLDPDAVEARVYYGPLGSRSRAPLRAEEGALVYLHTGTLPPGSGLTLYAAWPLALLPVARAPLDPLVTGLGLLLAALVLFDAAAWYRAGRDPAGAAVIPRFRPPGGVSAALAAYLNDRKLTPRAFAAGVAELAARGFVEVSGESKPRVVRTSKPSDERLPLELRALLKALVPRRRRQIELGRSHAKVLQLARSELGRNLAKRAAPYLRPNHAAALAGAGAVTLALAALAGYLAGDFGVAVFAGAAVLFYLIFASAALHAAALAWERYRLVPGLNPLGELLRIAGNLFFVFSAPLLGGLLLGLYAGMAAGLLAAGLALVGAFGLYLIPALTPEGAALWRHLLGLARYLGTTDAAELRRIEAPEDTPETLRELYPYAIALGLESVFARRLERYLDAQPEAASSVLVWRTDPGAHLRSGFAGYSTGVSRALQTAYARFNASSGGSGGGGFSGGGGGGGGGGGW</sequence>
<evidence type="ECO:0000259" key="3">
    <source>
        <dbReference type="Pfam" id="PF09972"/>
    </source>
</evidence>
<keyword evidence="2" id="KW-0812">Transmembrane</keyword>
<dbReference type="AlphaFoldDB" id="A0A7C5WVU8"/>
<dbReference type="EMBL" id="DRNZ01000121">
    <property type="protein sequence ID" value="HHO57896.1"/>
    <property type="molecule type" value="Genomic_DNA"/>
</dbReference>
<dbReference type="Proteomes" id="UP000886105">
    <property type="component" value="Unassembled WGS sequence"/>
</dbReference>
<keyword evidence="2" id="KW-1133">Transmembrane helix</keyword>
<feature type="transmembrane region" description="Helical" evidence="2">
    <location>
        <begin position="402"/>
        <end position="427"/>
    </location>
</feature>
<reference evidence="5" key="1">
    <citation type="journal article" date="2020" name="mSystems">
        <title>Genome- and Community-Level Interaction Insights into Carbon Utilization and Element Cycling Functions of Hydrothermarchaeota in Hydrothermal Sediment.</title>
        <authorList>
            <person name="Zhou Z."/>
            <person name="Liu Y."/>
            <person name="Xu W."/>
            <person name="Pan J."/>
            <person name="Luo Z.H."/>
            <person name="Li M."/>
        </authorList>
    </citation>
    <scope>NUCLEOTIDE SEQUENCE [LARGE SCALE GENOMIC DNA]</scope>
    <source>
        <strain evidence="5">HyVt-523</strain>
    </source>
</reference>
<dbReference type="Pfam" id="PF20990">
    <property type="entry name" value="DUF2207_C"/>
    <property type="match status" value="1"/>
</dbReference>
<keyword evidence="2" id="KW-0472">Membrane</keyword>
<protein>
    <submittedName>
        <fullName evidence="5">DUF2207 domain-containing protein</fullName>
    </submittedName>
</protein>
<organism evidence="5">
    <name type="scientific">Oceanithermus profundus</name>
    <dbReference type="NCBI Taxonomy" id="187137"/>
    <lineage>
        <taxon>Bacteria</taxon>
        <taxon>Thermotogati</taxon>
        <taxon>Deinococcota</taxon>
        <taxon>Deinococci</taxon>
        <taxon>Thermales</taxon>
        <taxon>Thermaceae</taxon>
        <taxon>Oceanithermus</taxon>
    </lineage>
</organism>
<dbReference type="Pfam" id="PF09972">
    <property type="entry name" value="DUF2207"/>
    <property type="match status" value="1"/>
</dbReference>
<dbReference type="InterPro" id="IPR048389">
    <property type="entry name" value="YciQ-like_C"/>
</dbReference>
<evidence type="ECO:0000256" key="2">
    <source>
        <dbReference type="SAM" id="Phobius"/>
    </source>
</evidence>
<feature type="domain" description="DUF2207" evidence="3">
    <location>
        <begin position="23"/>
        <end position="214"/>
    </location>
</feature>
<feature type="compositionally biased region" description="Gly residues" evidence="1">
    <location>
        <begin position="603"/>
        <end position="623"/>
    </location>
</feature>
<proteinExistence type="predicted"/>
<comment type="caution">
    <text evidence="5">The sequence shown here is derived from an EMBL/GenBank/DDBJ whole genome shotgun (WGS) entry which is preliminary data.</text>
</comment>
<feature type="domain" description="Predicted membrane protein YciQ-like C-terminal" evidence="4">
    <location>
        <begin position="263"/>
        <end position="551"/>
    </location>
</feature>
<evidence type="ECO:0000313" key="5">
    <source>
        <dbReference type="EMBL" id="HHO57896.1"/>
    </source>
</evidence>
<feature type="transmembrane region" description="Helical" evidence="2">
    <location>
        <begin position="473"/>
        <end position="492"/>
    </location>
</feature>
<feature type="region of interest" description="Disordered" evidence="1">
    <location>
        <begin position="602"/>
        <end position="623"/>
    </location>
</feature>
<evidence type="ECO:0000259" key="4">
    <source>
        <dbReference type="Pfam" id="PF20990"/>
    </source>
</evidence>